<dbReference type="GO" id="GO:0071439">
    <property type="term" value="C:clathrin complex"/>
    <property type="evidence" value="ECO:0007669"/>
    <property type="project" value="InterPro"/>
</dbReference>
<keyword evidence="3 6" id="KW-0472">Membrane</keyword>
<dbReference type="FunFam" id="1.25.40.10:FF:000002">
    <property type="entry name" value="Clathrin heavy chain"/>
    <property type="match status" value="1"/>
</dbReference>
<keyword evidence="5 6" id="KW-0968">Cytoplasmic vesicle</keyword>
<feature type="repeat" description="CHCR" evidence="7">
    <location>
        <begin position="1279"/>
        <end position="1425"/>
    </location>
</feature>
<evidence type="ECO:0000313" key="10">
    <source>
        <dbReference type="Proteomes" id="UP000245383"/>
    </source>
</evidence>
<evidence type="ECO:0000256" key="3">
    <source>
        <dbReference type="ARBA" id="ARBA00023136"/>
    </source>
</evidence>
<dbReference type="PANTHER" id="PTHR10292">
    <property type="entry name" value="CLATHRIN HEAVY CHAIN RELATED"/>
    <property type="match status" value="1"/>
</dbReference>
<dbReference type="GO" id="GO:0030132">
    <property type="term" value="C:clathrin coat of coated pit"/>
    <property type="evidence" value="ECO:0007669"/>
    <property type="project" value="InterPro"/>
</dbReference>
<dbReference type="FunFam" id="1.25.40.10:FF:000001">
    <property type="entry name" value="Clathrin heavy chain"/>
    <property type="match status" value="1"/>
</dbReference>
<dbReference type="SUPFAM" id="SSF50989">
    <property type="entry name" value="Clathrin heavy-chain terminal domain"/>
    <property type="match status" value="1"/>
</dbReference>
<dbReference type="STRING" id="133385.A0A2T9YIB1"/>
<dbReference type="GO" id="GO:0006898">
    <property type="term" value="P:receptor-mediated endocytosis"/>
    <property type="evidence" value="ECO:0007669"/>
    <property type="project" value="TreeGrafter"/>
</dbReference>
<comment type="subcellular location">
    <subcellularLocation>
        <location evidence="6">Cytoplasmic vesicle membrane</location>
        <topology evidence="6">Peripheral membrane protein</topology>
        <orientation evidence="6">Cytoplasmic side</orientation>
    </subcellularLocation>
    <subcellularLocation>
        <location evidence="6">Membrane</location>
        <location evidence="6">Coated pit</location>
        <topology evidence="6">Peripheral membrane protein</topology>
        <orientation evidence="6">Cytoplasmic side</orientation>
    </subcellularLocation>
</comment>
<dbReference type="SUPFAM" id="SSF48371">
    <property type="entry name" value="ARM repeat"/>
    <property type="match status" value="5"/>
</dbReference>
<dbReference type="FunFam" id="2.130.10.110:FF:000003">
    <property type="entry name" value="Clathrin heavy chain"/>
    <property type="match status" value="1"/>
</dbReference>
<dbReference type="InterPro" id="IPR016024">
    <property type="entry name" value="ARM-type_fold"/>
</dbReference>
<reference evidence="9 10" key="1">
    <citation type="journal article" date="2018" name="MBio">
        <title>Comparative Genomics Reveals the Core Gene Toolbox for the Fungus-Insect Symbiosis.</title>
        <authorList>
            <person name="Wang Y."/>
            <person name="Stata M."/>
            <person name="Wang W."/>
            <person name="Stajich J.E."/>
            <person name="White M.M."/>
            <person name="Moncalvo J.M."/>
        </authorList>
    </citation>
    <scope>NUCLEOTIDE SEQUENCE [LARGE SCALE GENOMIC DNA]</scope>
    <source>
        <strain evidence="9 10">SWE-8-4</strain>
    </source>
</reference>
<dbReference type="PANTHER" id="PTHR10292:SF1">
    <property type="entry name" value="CLATHRIN HEAVY CHAIN"/>
    <property type="match status" value="1"/>
</dbReference>
<feature type="coiled-coil region" evidence="8">
    <location>
        <begin position="1620"/>
        <end position="1647"/>
    </location>
</feature>
<dbReference type="InterPro" id="IPR011990">
    <property type="entry name" value="TPR-like_helical_dom_sf"/>
</dbReference>
<evidence type="ECO:0000256" key="1">
    <source>
        <dbReference type="ARBA" id="ARBA00009535"/>
    </source>
</evidence>
<feature type="repeat" description="CHCR" evidence="7">
    <location>
        <begin position="533"/>
        <end position="680"/>
    </location>
</feature>
<dbReference type="InterPro" id="IPR000547">
    <property type="entry name" value="Clathrin_H-chain/VPS_repeat"/>
</dbReference>
<dbReference type="GO" id="GO:0032051">
    <property type="term" value="F:clathrin light chain binding"/>
    <property type="evidence" value="ECO:0007669"/>
    <property type="project" value="InterPro"/>
</dbReference>
<dbReference type="Proteomes" id="UP000245383">
    <property type="component" value="Unassembled WGS sequence"/>
</dbReference>
<evidence type="ECO:0000256" key="7">
    <source>
        <dbReference type="PROSITE-ProRule" id="PRU01006"/>
    </source>
</evidence>
<dbReference type="PROSITE" id="PS50236">
    <property type="entry name" value="CHCR"/>
    <property type="match status" value="7"/>
</dbReference>
<evidence type="ECO:0000256" key="2">
    <source>
        <dbReference type="ARBA" id="ARBA00022737"/>
    </source>
</evidence>
<dbReference type="PIRSF" id="PIRSF002290">
    <property type="entry name" value="Clathrin_H_chain"/>
    <property type="match status" value="1"/>
</dbReference>
<feature type="repeat" description="CHCR" evidence="7">
    <location>
        <begin position="683"/>
        <end position="825"/>
    </location>
</feature>
<evidence type="ECO:0000256" key="8">
    <source>
        <dbReference type="SAM" id="Coils"/>
    </source>
</evidence>
<dbReference type="InterPro" id="IPR016025">
    <property type="entry name" value="Clathrin_H-chain_N"/>
</dbReference>
<feature type="repeat" description="CHCR" evidence="7">
    <location>
        <begin position="984"/>
        <end position="1129"/>
    </location>
</feature>
<dbReference type="Gene3D" id="1.25.40.730">
    <property type="match status" value="1"/>
</dbReference>
<dbReference type="InterPro" id="IPR055358">
    <property type="entry name" value="CHCR"/>
</dbReference>
<dbReference type="InterPro" id="IPR016341">
    <property type="entry name" value="Clathrin_heavy_chain"/>
</dbReference>
<dbReference type="GO" id="GO:0030479">
    <property type="term" value="C:actin cortical patch"/>
    <property type="evidence" value="ECO:0007669"/>
    <property type="project" value="TreeGrafter"/>
</dbReference>
<evidence type="ECO:0000256" key="6">
    <source>
        <dbReference type="PIRNR" id="PIRNR002290"/>
    </source>
</evidence>
<evidence type="ECO:0000256" key="5">
    <source>
        <dbReference type="ARBA" id="ARBA00023329"/>
    </source>
</evidence>
<comment type="caution">
    <text evidence="9">The sequence shown here is derived from an EMBL/GenBank/DDBJ whole genome shotgun (WGS) entry which is preliminary data.</text>
</comment>
<dbReference type="Gene3D" id="2.130.10.110">
    <property type="entry name" value="Clathrin heavy-chain terminal domain"/>
    <property type="match status" value="1"/>
</dbReference>
<dbReference type="OrthoDB" id="2113814at2759"/>
<keyword evidence="2" id="KW-0677">Repeat</keyword>
<feature type="repeat" description="CHCR" evidence="7">
    <location>
        <begin position="1428"/>
        <end position="1574"/>
    </location>
</feature>
<feature type="repeat" description="CHCR" evidence="7">
    <location>
        <begin position="831"/>
        <end position="974"/>
    </location>
</feature>
<dbReference type="Pfam" id="PF00637">
    <property type="entry name" value="Clathrin"/>
    <property type="match status" value="7"/>
</dbReference>
<dbReference type="GO" id="GO:0005829">
    <property type="term" value="C:cytosol"/>
    <property type="evidence" value="ECO:0007669"/>
    <property type="project" value="GOC"/>
</dbReference>
<dbReference type="Gene3D" id="1.25.40.10">
    <property type="entry name" value="Tetratricopeptide repeat domain"/>
    <property type="match status" value="3"/>
</dbReference>
<dbReference type="GO" id="GO:0006895">
    <property type="term" value="P:Golgi to endosome transport"/>
    <property type="evidence" value="ECO:0007669"/>
    <property type="project" value="TreeGrafter"/>
</dbReference>
<keyword evidence="10" id="KW-1185">Reference proteome</keyword>
<dbReference type="GO" id="GO:0006886">
    <property type="term" value="P:intracellular protein transport"/>
    <property type="evidence" value="ECO:0007669"/>
    <property type="project" value="UniProtKB-UniRule"/>
</dbReference>
<name>A0A2T9YIB1_9FUNG</name>
<dbReference type="GO" id="GO:0005198">
    <property type="term" value="F:structural molecule activity"/>
    <property type="evidence" value="ECO:0007669"/>
    <property type="project" value="InterPro"/>
</dbReference>
<feature type="repeat" description="CHCR" evidence="7">
    <location>
        <begin position="1133"/>
        <end position="1274"/>
    </location>
</feature>
<comment type="similarity">
    <text evidence="1 6">Belongs to the clathrin heavy chain family.</text>
</comment>
<accession>A0A2T9YIB1</accession>
<gene>
    <name evidence="9" type="ORF">BB561_004043</name>
</gene>
<keyword evidence="8" id="KW-0175">Coiled coil</keyword>
<sequence length="1686" mass="190520">MSSQLPIELIEITELTDLGVDPKNINFNNVTLESDRFICIREINDSANTVNIVDTSNLNDIFKRPITADSALMNPINKIVALRADKKLQVFNLELSAKIKGCTLSEDALFWHWVSPFDLLIVTSKAVYKWSIEGTSDPIRVFLLHERLKSTQIISVTSNQNMTWFLVIGISEQQGRIAGTTQLFNSDKGVSQIIEAHAASFCEITLEGASSSSQALILASREAAKSQLSIVEIDHKQGNPTLEKRKVDINFPSEAVNDFPVAVQVSQKYGFAYVITKYGFFHIYMIETGLCVFSTRISGEAVFVSAPSKEGLICINRKGKVLAVKPKDATIIGHILATSQDVESAFKLATRANLPGAEDLYVQRFQQLLSNAQYMDAAALAARSPNGLLRTTDTIERLKHLPSTPGQLSPILNYFATILETGELNRYEAIELTRPVLAMNRKQLLENWLKENKLECSEELGDIVYEHDVTLALSIYLRAASHSKAVKCFVQLGQFDKIVLYTQKTGYTPNWIDLLNQASTLDADRARELASSLVKADPQLMTAEIAANILMSHNLVPQTTSFLLDILRENKPEDAALQTKLLEMNLLHAPQVADAILGNNVFTHFDKNRIAQLCERAGLLQRALELFSDIADIRRIVVQTGNLGSEWVINYLGKLSPENSTTILKDMLLIDTKQNLQTVVQASIKYSDVIGSQLIISLFEETNCMEGLYYYLGSVINTTTDSAVVFRYIQVACQVGQTKEVERVVRDNNHYDSVKVKNFLIESNLEDQLPLIIVCDKNGLVNDLILHLYRYKHFKSIEIYVQQVNPSKMPEVIGTLLDVDCDEDVIRGLLSSVNASGFQISELIDQVEKRGRLKMLRKLLEQHTSQGSTEHSIHNALAKIYIDSNIEPEHYLRTNTHYDGLVIGNYCENRDPGLAFIAYSSSQTAGKADKELVHLATSSSMFKLLAKYVIKRKDPALWSLILNGESDDSSNRKLFIDQVVTFGINETNDSEEISILVKSFMAANLPNELIIVLEKLLFGTSDFTGNKNLENLLILTAIQSEPSKVNDYIRRLNYYDASDIAQICLKNGLFEEALLIYKKNNNLAEAVGVLVDHIKNLDRAYEFAEQEDNPEVWVRLARAQLKDNKVSESIASYIRANNPNDYLQVIQCAQKEKKYNELIRYLTMARLKIREPVVESELMYAFAFTERLQDLQEMVKSPNIAKINEVGEKCYRDGFYAAAKILFTSISNWAQLAPTLLELEDYKTAVECCKKANSIVIWRQVNNICISKKEFKLAEVCGLNLIVNAEELDPLVRLYESLGHIDQVCQLLETGINLERAHMGIFTMLAVLYVKYNPDKAMDFLKLYWGRINIPKVIKICEQVHLWCELVFLYVHYEDYDSAISVMIEHGSDAFDHISFKELINKVSSLELMYKSIRFYLVEHPLLVNELLQSLMHRLDLTRVVEIFANSENTPLVKPFLEQAVQIGEVANAAVVEALHGLYLETHDYNALKQSITLYQNFDFKVLANKLKTHELIEFRRISVFLYNKLGMFNESITLSKKDKAYNDAIATAKLSNDQSLVHDLLQFFITYDQNNDSKDNIGDVSYVSCLNYNNHLINPSFVMELAFRYKKTDITMPFFINYTNNIYNQMNTLTAEVKSLKDQINKNQTKADNNNGFTGLGGRLMIGSSAQFADNTPQVFGAQNNINKF</sequence>
<organism evidence="9 10">
    <name type="scientific">Smittium simulii</name>
    <dbReference type="NCBI Taxonomy" id="133385"/>
    <lineage>
        <taxon>Eukaryota</taxon>
        <taxon>Fungi</taxon>
        <taxon>Fungi incertae sedis</taxon>
        <taxon>Zoopagomycota</taxon>
        <taxon>Kickxellomycotina</taxon>
        <taxon>Harpellomycetes</taxon>
        <taxon>Harpellales</taxon>
        <taxon>Legeriomycetaceae</taxon>
        <taxon>Smittium</taxon>
    </lineage>
</organism>
<protein>
    <recommendedName>
        <fullName evidence="6">Clathrin heavy chain</fullName>
    </recommendedName>
</protein>
<comment type="function">
    <text evidence="6">Clathrin is the major protein of the polyhedral coat of coated pits and vesicles.</text>
</comment>
<dbReference type="EMBL" id="MBFR01000175">
    <property type="protein sequence ID" value="PVU92092.1"/>
    <property type="molecule type" value="Genomic_DNA"/>
</dbReference>
<evidence type="ECO:0000256" key="4">
    <source>
        <dbReference type="ARBA" id="ARBA00023176"/>
    </source>
</evidence>
<dbReference type="SMART" id="SM00299">
    <property type="entry name" value="CLH"/>
    <property type="match status" value="7"/>
</dbReference>
<evidence type="ECO:0000313" key="9">
    <source>
        <dbReference type="EMBL" id="PVU92092.1"/>
    </source>
</evidence>
<keyword evidence="4 6" id="KW-0168">Coated pit</keyword>
<dbReference type="Pfam" id="PF13838">
    <property type="entry name" value="Clathrin_H_link"/>
    <property type="match status" value="1"/>
</dbReference>
<proteinExistence type="inferred from homology"/>
<dbReference type="GO" id="GO:0030130">
    <property type="term" value="C:clathrin coat of trans-Golgi network vesicle"/>
    <property type="evidence" value="ECO:0007669"/>
    <property type="project" value="InterPro"/>
</dbReference>